<dbReference type="PANTHER" id="PTHR43163:SF6">
    <property type="entry name" value="DIPEPTIDE TRANSPORT SYSTEM PERMEASE PROTEIN DPPB-RELATED"/>
    <property type="match status" value="1"/>
</dbReference>
<dbReference type="InterPro" id="IPR000515">
    <property type="entry name" value="MetI-like"/>
</dbReference>
<dbReference type="PANTHER" id="PTHR43163">
    <property type="entry name" value="DIPEPTIDE TRANSPORT SYSTEM PERMEASE PROTEIN DPPB-RELATED"/>
    <property type="match status" value="1"/>
</dbReference>
<keyword evidence="5 7" id="KW-1133">Transmembrane helix</keyword>
<dbReference type="GO" id="GO:0055085">
    <property type="term" value="P:transmembrane transport"/>
    <property type="evidence" value="ECO:0007669"/>
    <property type="project" value="InterPro"/>
</dbReference>
<evidence type="ECO:0000256" key="1">
    <source>
        <dbReference type="ARBA" id="ARBA00004651"/>
    </source>
</evidence>
<dbReference type="EMBL" id="PDJQ01000001">
    <property type="protein sequence ID" value="PFG74573.1"/>
    <property type="molecule type" value="Genomic_DNA"/>
</dbReference>
<dbReference type="Proteomes" id="UP000223071">
    <property type="component" value="Unassembled WGS sequence"/>
</dbReference>
<gene>
    <name evidence="9" type="ORF">A9A59_1809</name>
</gene>
<keyword evidence="4 7" id="KW-0812">Transmembrane</keyword>
<dbReference type="Pfam" id="PF00528">
    <property type="entry name" value="BPD_transp_1"/>
    <property type="match status" value="1"/>
</dbReference>
<comment type="similarity">
    <text evidence="7">Belongs to the binding-protein-dependent transport system permease family.</text>
</comment>
<feature type="transmembrane region" description="Helical" evidence="7">
    <location>
        <begin position="132"/>
        <end position="160"/>
    </location>
</feature>
<keyword evidence="10" id="KW-1185">Reference proteome</keyword>
<dbReference type="Pfam" id="PF19300">
    <property type="entry name" value="BPD_transp_1_N"/>
    <property type="match status" value="1"/>
</dbReference>
<feature type="domain" description="ABC transmembrane type-1" evidence="8">
    <location>
        <begin position="93"/>
        <end position="306"/>
    </location>
</feature>
<protein>
    <submittedName>
        <fullName evidence="9">Oligopeptide transport system permease protein</fullName>
    </submittedName>
</protein>
<name>A0A2A9HGU5_TEPT2</name>
<dbReference type="InterPro" id="IPR045621">
    <property type="entry name" value="BPD_transp_1_N"/>
</dbReference>
<comment type="caution">
    <text evidence="9">The sequence shown here is derived from an EMBL/GenBank/DDBJ whole genome shotgun (WGS) entry which is preliminary data.</text>
</comment>
<keyword evidence="3" id="KW-1003">Cell membrane</keyword>
<feature type="transmembrane region" description="Helical" evidence="7">
    <location>
        <begin position="241"/>
        <end position="263"/>
    </location>
</feature>
<dbReference type="PROSITE" id="PS50928">
    <property type="entry name" value="ABC_TM1"/>
    <property type="match status" value="1"/>
</dbReference>
<evidence type="ECO:0000256" key="5">
    <source>
        <dbReference type="ARBA" id="ARBA00022989"/>
    </source>
</evidence>
<dbReference type="AlphaFoldDB" id="A0A2A9HGU5"/>
<accession>A0A2A9HGU5</accession>
<evidence type="ECO:0000256" key="4">
    <source>
        <dbReference type="ARBA" id="ARBA00022692"/>
    </source>
</evidence>
<dbReference type="InterPro" id="IPR035906">
    <property type="entry name" value="MetI-like_sf"/>
</dbReference>
<keyword evidence="2 7" id="KW-0813">Transport</keyword>
<evidence type="ECO:0000259" key="8">
    <source>
        <dbReference type="PROSITE" id="PS50928"/>
    </source>
</evidence>
<evidence type="ECO:0000256" key="2">
    <source>
        <dbReference type="ARBA" id="ARBA00022448"/>
    </source>
</evidence>
<evidence type="ECO:0000256" key="7">
    <source>
        <dbReference type="RuleBase" id="RU363032"/>
    </source>
</evidence>
<dbReference type="SUPFAM" id="SSF161098">
    <property type="entry name" value="MetI-like"/>
    <property type="match status" value="1"/>
</dbReference>
<evidence type="ECO:0000256" key="6">
    <source>
        <dbReference type="ARBA" id="ARBA00023136"/>
    </source>
</evidence>
<dbReference type="CDD" id="cd06261">
    <property type="entry name" value="TM_PBP2"/>
    <property type="match status" value="1"/>
</dbReference>
<organism evidence="9 10">
    <name type="scientific">Tepidiforma thermophila (strain KCTC 52669 / CGMCC 1.13589 / G233)</name>
    <dbReference type="NCBI Taxonomy" id="2761530"/>
    <lineage>
        <taxon>Bacteria</taxon>
        <taxon>Bacillati</taxon>
        <taxon>Chloroflexota</taxon>
        <taxon>Tepidiformia</taxon>
        <taxon>Tepidiformales</taxon>
        <taxon>Tepidiformaceae</taxon>
        <taxon>Tepidiforma</taxon>
    </lineage>
</organism>
<comment type="subcellular location">
    <subcellularLocation>
        <location evidence="1 7">Cell membrane</location>
        <topology evidence="1 7">Multi-pass membrane protein</topology>
    </subcellularLocation>
</comment>
<evidence type="ECO:0000256" key="3">
    <source>
        <dbReference type="ARBA" id="ARBA00022475"/>
    </source>
</evidence>
<feature type="transmembrane region" description="Helical" evidence="7">
    <location>
        <begin position="283"/>
        <end position="309"/>
    </location>
</feature>
<dbReference type="RefSeq" id="WP_098503949.1">
    <property type="nucleotide sequence ID" value="NZ_PDJQ01000001.1"/>
</dbReference>
<evidence type="ECO:0000313" key="10">
    <source>
        <dbReference type="Proteomes" id="UP000223071"/>
    </source>
</evidence>
<dbReference type="Gene3D" id="1.10.3720.10">
    <property type="entry name" value="MetI-like"/>
    <property type="match status" value="1"/>
</dbReference>
<evidence type="ECO:0000313" key="9">
    <source>
        <dbReference type="EMBL" id="PFG74573.1"/>
    </source>
</evidence>
<sequence length="315" mass="34726">MVAYTIRRILAMIPLIIAIATITFLLMHAVEGGPFDTDKPLPAATLENLKRRYGLDDPLPIQYVNYLANLAKFDFGISIANNRDITDIIRERMRVSVQLGIATFLFATVFGLTLGILSALNQNGPGDYAGVFIATIGAAMPSIVLAPLLTIVFAVKLGWFNVLSSDYGFTDWFRGDFSNWRQVVLPTVALGFLPMAFIARITRASMLEVLRQDYVRTARSKGLSEFVVVVRHAARNAMIPVLTVLGPIFAGLITGSLVIETLFAIPGLGREFVRSVLIRDYGLIMGVTVFYAVIIAFMNLVVDLLYGLADPRIRY</sequence>
<reference evidence="9 10" key="1">
    <citation type="submission" date="2017-09" db="EMBL/GenBank/DDBJ databases">
        <title>Sequencing the genomes of two abundant thermophiles in Great Basin hot springs: Thermocrinis jamiesonii and novel Chloroflexi Thermoflexus hugenholtzii.</title>
        <authorList>
            <person name="Hedlund B."/>
        </authorList>
    </citation>
    <scope>NUCLEOTIDE SEQUENCE [LARGE SCALE GENOMIC DNA]</scope>
    <source>
        <strain evidence="9 10">G233</strain>
    </source>
</reference>
<feature type="transmembrane region" description="Helical" evidence="7">
    <location>
        <begin position="180"/>
        <end position="201"/>
    </location>
</feature>
<keyword evidence="6 7" id="KW-0472">Membrane</keyword>
<feature type="transmembrane region" description="Helical" evidence="7">
    <location>
        <begin position="99"/>
        <end position="120"/>
    </location>
</feature>
<proteinExistence type="inferred from homology"/>
<dbReference type="GO" id="GO:0005886">
    <property type="term" value="C:plasma membrane"/>
    <property type="evidence" value="ECO:0007669"/>
    <property type="project" value="UniProtKB-SubCell"/>
</dbReference>
<feature type="transmembrane region" description="Helical" evidence="7">
    <location>
        <begin position="9"/>
        <end position="30"/>
    </location>
</feature>